<dbReference type="EMBL" id="JANQDX010000015">
    <property type="protein sequence ID" value="KAL0911029.1"/>
    <property type="molecule type" value="Genomic_DNA"/>
</dbReference>
<dbReference type="AlphaFoldDB" id="A0ABD0UE01"/>
<dbReference type="Pfam" id="PF04570">
    <property type="entry name" value="zf-FLZ"/>
    <property type="match status" value="1"/>
</dbReference>
<comment type="caution">
    <text evidence="5">The sequence shown here is derived from an EMBL/GenBank/DDBJ whole genome shotgun (WGS) entry which is preliminary data.</text>
</comment>
<accession>A0ABD0UE01</accession>
<evidence type="ECO:0000256" key="2">
    <source>
        <dbReference type="ARBA" id="ARBA00022723"/>
    </source>
</evidence>
<proteinExistence type="inferred from homology"/>
<dbReference type="PROSITE" id="PS51795">
    <property type="entry name" value="ZF_FLZ"/>
    <property type="match status" value="1"/>
</dbReference>
<dbReference type="InterPro" id="IPR007650">
    <property type="entry name" value="Zf-FLZ_dom"/>
</dbReference>
<dbReference type="InterPro" id="IPR044593">
    <property type="entry name" value="FLZ8/MARD1"/>
</dbReference>
<evidence type="ECO:0000259" key="4">
    <source>
        <dbReference type="PROSITE" id="PS51795"/>
    </source>
</evidence>
<keyword evidence="6" id="KW-1185">Reference proteome</keyword>
<dbReference type="PANTHER" id="PTHR46443">
    <property type="entry name" value="FCS-LIKE ZINC FINGER 8"/>
    <property type="match status" value="1"/>
</dbReference>
<feature type="domain" description="FLZ-type" evidence="4">
    <location>
        <begin position="254"/>
        <end position="298"/>
    </location>
</feature>
<feature type="zinc finger region" description="FLZ-type" evidence="3">
    <location>
        <begin position="254"/>
        <end position="298"/>
    </location>
</feature>
<evidence type="ECO:0000256" key="3">
    <source>
        <dbReference type="PROSITE-ProRule" id="PRU01131"/>
    </source>
</evidence>
<gene>
    <name evidence="5" type="ORF">M5K25_019132</name>
</gene>
<evidence type="ECO:0000313" key="5">
    <source>
        <dbReference type="EMBL" id="KAL0911029.1"/>
    </source>
</evidence>
<evidence type="ECO:0000256" key="1">
    <source>
        <dbReference type="ARBA" id="ARBA00009374"/>
    </source>
</evidence>
<sequence>MLKKRSKTVSSKQGVVSHNISLTPLIGNLTQKPTSSFLFPSINPFSSFSPTVFSDSQTSVTRPNSTLDFKPFFSIGNPLFSNRKPKTCCLKNGSRVKHYTDSRPVGLAILEAICSEKADEKLVLFGSQLKVQILSINRNSSSRNLLVESPHPPIEFGIKNKNSQLAMALLSPGGRRSPLASTIPSMDSSPHGLHLSPSEIELSEDYTCVISHGPQQKTTHIFDNFIIESCSNRLSSLREMKLSADQLGDSTSDYFLTFCHTCQNKIAQGNEIFIYRGDKAFCSQECRNREIICQERRENSGSCA</sequence>
<protein>
    <recommendedName>
        <fullName evidence="4">FLZ-type domain-containing protein</fullName>
    </recommendedName>
</protein>
<evidence type="ECO:0000313" key="6">
    <source>
        <dbReference type="Proteomes" id="UP001552299"/>
    </source>
</evidence>
<dbReference type="GO" id="GO:0046872">
    <property type="term" value="F:metal ion binding"/>
    <property type="evidence" value="ECO:0007669"/>
    <property type="project" value="UniProtKB-KW"/>
</dbReference>
<reference evidence="5 6" key="1">
    <citation type="journal article" date="2024" name="Plant Biotechnol. J.">
        <title>Dendrobium thyrsiflorum genome and its molecular insights into genes involved in important horticultural traits.</title>
        <authorList>
            <person name="Chen B."/>
            <person name="Wang J.Y."/>
            <person name="Zheng P.J."/>
            <person name="Li K.L."/>
            <person name="Liang Y.M."/>
            <person name="Chen X.F."/>
            <person name="Zhang C."/>
            <person name="Zhao X."/>
            <person name="He X."/>
            <person name="Zhang G.Q."/>
            <person name="Liu Z.J."/>
            <person name="Xu Q."/>
        </authorList>
    </citation>
    <scope>NUCLEOTIDE SEQUENCE [LARGE SCALE GENOMIC DNA]</scope>
    <source>
        <strain evidence="5">GZMU011</strain>
    </source>
</reference>
<organism evidence="5 6">
    <name type="scientific">Dendrobium thyrsiflorum</name>
    <name type="common">Pinecone-like raceme dendrobium</name>
    <name type="synonym">Orchid</name>
    <dbReference type="NCBI Taxonomy" id="117978"/>
    <lineage>
        <taxon>Eukaryota</taxon>
        <taxon>Viridiplantae</taxon>
        <taxon>Streptophyta</taxon>
        <taxon>Embryophyta</taxon>
        <taxon>Tracheophyta</taxon>
        <taxon>Spermatophyta</taxon>
        <taxon>Magnoliopsida</taxon>
        <taxon>Liliopsida</taxon>
        <taxon>Asparagales</taxon>
        <taxon>Orchidaceae</taxon>
        <taxon>Epidendroideae</taxon>
        <taxon>Malaxideae</taxon>
        <taxon>Dendrobiinae</taxon>
        <taxon>Dendrobium</taxon>
    </lineage>
</organism>
<keyword evidence="2" id="KW-0479">Metal-binding</keyword>
<name>A0ABD0UE01_DENTH</name>
<dbReference type="PANTHER" id="PTHR46443:SF3">
    <property type="entry name" value="PROTEIN MARD1"/>
    <property type="match status" value="1"/>
</dbReference>
<comment type="similarity">
    <text evidence="1">Belongs to the FLZ family.</text>
</comment>
<dbReference type="Proteomes" id="UP001552299">
    <property type="component" value="Unassembled WGS sequence"/>
</dbReference>